<dbReference type="SUPFAM" id="SSF52047">
    <property type="entry name" value="RNI-like"/>
    <property type="match status" value="1"/>
</dbReference>
<feature type="compositionally biased region" description="Acidic residues" evidence="1">
    <location>
        <begin position="94"/>
        <end position="107"/>
    </location>
</feature>
<dbReference type="Proteomes" id="UP001396898">
    <property type="component" value="Unassembled WGS sequence"/>
</dbReference>
<evidence type="ECO:0000313" key="2">
    <source>
        <dbReference type="EMBL" id="KAK8036542.1"/>
    </source>
</evidence>
<sequence length="440" mass="49631">MLNNLSAELVVLIFNLLDDSSFLAFRGVSRRLCRASYDLFARRWFALVTTDFTPRSLRRLCHIARNPEIASRVRCLQIARWDRFSNPPKSSLDLPDDDDDDDDDDEPDGIRELWPRCESGCLDLHSRQASGLRDVLLRFARCTAICIIDGADEERWSEPPPDRLQLNPVDMFWFMLSLLKQDGGLQVQRFDVQFETGPVENANGWPSSPELSQLLNRSSWASHLRQLSISWDFRGCLVNIVLPLITTAAHLESLTLHHCSVNGDVKAFLTGLADAPQLPALSRLKLAGGKQVSPTVLPAFIARFQPTLEELWIQNVAVVGGTVGDVLRRLAACDWPALRRITVNACYRVYFCPRLLFRHHQGVERSGGGGFEVTLFSHRWKSRVKGVRYRGHGDDMRLALSALGESAYTVYPQNPEPDTPSMDSYSSAGNQTWRVVRDLV</sequence>
<dbReference type="EMBL" id="JAQQWI010000004">
    <property type="protein sequence ID" value="KAK8036542.1"/>
    <property type="molecule type" value="Genomic_DNA"/>
</dbReference>
<dbReference type="SUPFAM" id="SSF81383">
    <property type="entry name" value="F-box domain"/>
    <property type="match status" value="1"/>
</dbReference>
<protein>
    <recommendedName>
        <fullName evidence="4">F-box domain-containing protein</fullName>
    </recommendedName>
</protein>
<organism evidence="2 3">
    <name type="scientific">Apiospora marii</name>
    <dbReference type="NCBI Taxonomy" id="335849"/>
    <lineage>
        <taxon>Eukaryota</taxon>
        <taxon>Fungi</taxon>
        <taxon>Dikarya</taxon>
        <taxon>Ascomycota</taxon>
        <taxon>Pezizomycotina</taxon>
        <taxon>Sordariomycetes</taxon>
        <taxon>Xylariomycetidae</taxon>
        <taxon>Amphisphaeriales</taxon>
        <taxon>Apiosporaceae</taxon>
        <taxon>Apiospora</taxon>
    </lineage>
</organism>
<dbReference type="InterPro" id="IPR032675">
    <property type="entry name" value="LRR_dom_sf"/>
</dbReference>
<keyword evidence="3" id="KW-1185">Reference proteome</keyword>
<proteinExistence type="predicted"/>
<feature type="region of interest" description="Disordered" evidence="1">
    <location>
        <begin position="87"/>
        <end position="109"/>
    </location>
</feature>
<name>A0ABR1SQD3_9PEZI</name>
<dbReference type="Gene3D" id="3.80.10.10">
    <property type="entry name" value="Ribonuclease Inhibitor"/>
    <property type="match status" value="1"/>
</dbReference>
<dbReference type="InterPro" id="IPR036047">
    <property type="entry name" value="F-box-like_dom_sf"/>
</dbReference>
<evidence type="ECO:0000313" key="3">
    <source>
        <dbReference type="Proteomes" id="UP001396898"/>
    </source>
</evidence>
<evidence type="ECO:0008006" key="4">
    <source>
        <dbReference type="Google" id="ProtNLM"/>
    </source>
</evidence>
<reference evidence="2 3" key="1">
    <citation type="submission" date="2023-01" db="EMBL/GenBank/DDBJ databases">
        <title>Analysis of 21 Apiospora genomes using comparative genomics revels a genus with tremendous synthesis potential of carbohydrate active enzymes and secondary metabolites.</title>
        <authorList>
            <person name="Sorensen T."/>
        </authorList>
    </citation>
    <scope>NUCLEOTIDE SEQUENCE [LARGE SCALE GENOMIC DNA]</scope>
    <source>
        <strain evidence="2 3">CBS 20057</strain>
    </source>
</reference>
<gene>
    <name evidence="2" type="ORF">PG991_001679</name>
</gene>
<comment type="caution">
    <text evidence="2">The sequence shown here is derived from an EMBL/GenBank/DDBJ whole genome shotgun (WGS) entry which is preliminary data.</text>
</comment>
<evidence type="ECO:0000256" key="1">
    <source>
        <dbReference type="SAM" id="MobiDB-lite"/>
    </source>
</evidence>
<accession>A0ABR1SQD3</accession>